<dbReference type="EMBL" id="CAJZBQ010000036">
    <property type="protein sequence ID" value="CAG9324784.1"/>
    <property type="molecule type" value="Genomic_DNA"/>
</dbReference>
<feature type="region of interest" description="Disordered" evidence="1">
    <location>
        <begin position="42"/>
        <end position="63"/>
    </location>
</feature>
<protein>
    <submittedName>
        <fullName evidence="2">Uncharacterized protein</fullName>
    </submittedName>
</protein>
<comment type="caution">
    <text evidence="2">The sequence shown here is derived from an EMBL/GenBank/DDBJ whole genome shotgun (WGS) entry which is preliminary data.</text>
</comment>
<dbReference type="Proteomes" id="UP001162131">
    <property type="component" value="Unassembled WGS sequence"/>
</dbReference>
<reference evidence="2" key="1">
    <citation type="submission" date="2021-09" db="EMBL/GenBank/DDBJ databases">
        <authorList>
            <consortium name="AG Swart"/>
            <person name="Singh M."/>
            <person name="Singh A."/>
            <person name="Seah K."/>
            <person name="Emmerich C."/>
        </authorList>
    </citation>
    <scope>NUCLEOTIDE SEQUENCE</scope>
    <source>
        <strain evidence="2">ATCC30299</strain>
    </source>
</reference>
<evidence type="ECO:0000313" key="3">
    <source>
        <dbReference type="Proteomes" id="UP001162131"/>
    </source>
</evidence>
<name>A0AAU9JJU8_9CILI</name>
<dbReference type="AlphaFoldDB" id="A0AAU9JJU8"/>
<accession>A0AAU9JJU8</accession>
<evidence type="ECO:0000256" key="1">
    <source>
        <dbReference type="SAM" id="MobiDB-lite"/>
    </source>
</evidence>
<organism evidence="2 3">
    <name type="scientific">Blepharisma stoltei</name>
    <dbReference type="NCBI Taxonomy" id="1481888"/>
    <lineage>
        <taxon>Eukaryota</taxon>
        <taxon>Sar</taxon>
        <taxon>Alveolata</taxon>
        <taxon>Ciliophora</taxon>
        <taxon>Postciliodesmatophora</taxon>
        <taxon>Heterotrichea</taxon>
        <taxon>Heterotrichida</taxon>
        <taxon>Blepharismidae</taxon>
        <taxon>Blepharisma</taxon>
    </lineage>
</organism>
<evidence type="ECO:0000313" key="2">
    <source>
        <dbReference type="EMBL" id="CAG9324784.1"/>
    </source>
</evidence>
<sequence>MNRTKKISIVLPSVLYKQASELIEIIERDRNNRLEKKFISDPWRDLHPSSSELHSKDKSDISDRNPFIPEALNEAVLDPDDLRGNKCKIMFYRIFCCWKQKMEILPLAGDTKSEEK</sequence>
<proteinExistence type="predicted"/>
<gene>
    <name evidence="2" type="ORF">BSTOLATCC_MIC36564</name>
</gene>
<keyword evidence="3" id="KW-1185">Reference proteome</keyword>